<dbReference type="InterPro" id="IPR008928">
    <property type="entry name" value="6-hairpin_glycosidase_sf"/>
</dbReference>
<proteinExistence type="predicted"/>
<evidence type="ECO:0000313" key="1">
    <source>
        <dbReference type="EMBL" id="KAK0468898.1"/>
    </source>
</evidence>
<keyword evidence="2" id="KW-1185">Reference proteome</keyword>
<feature type="non-terminal residue" evidence="1">
    <location>
        <position position="239"/>
    </location>
</feature>
<dbReference type="AlphaFoldDB" id="A0AA39TWZ8"/>
<gene>
    <name evidence="1" type="ORF">IW261DRAFT_1612676</name>
</gene>
<accession>A0AA39TWZ8</accession>
<dbReference type="GO" id="GO:0005975">
    <property type="term" value="P:carbohydrate metabolic process"/>
    <property type="evidence" value="ECO:0007669"/>
    <property type="project" value="InterPro"/>
</dbReference>
<evidence type="ECO:0000313" key="2">
    <source>
        <dbReference type="Proteomes" id="UP001175227"/>
    </source>
</evidence>
<reference evidence="1" key="1">
    <citation type="submission" date="2023-06" db="EMBL/GenBank/DDBJ databases">
        <authorList>
            <consortium name="Lawrence Berkeley National Laboratory"/>
            <person name="Ahrendt S."/>
            <person name="Sahu N."/>
            <person name="Indic B."/>
            <person name="Wong-Bajracharya J."/>
            <person name="Merenyi Z."/>
            <person name="Ke H.-M."/>
            <person name="Monk M."/>
            <person name="Kocsube S."/>
            <person name="Drula E."/>
            <person name="Lipzen A."/>
            <person name="Balint B."/>
            <person name="Henrissat B."/>
            <person name="Andreopoulos B."/>
            <person name="Martin F.M."/>
            <person name="Harder C.B."/>
            <person name="Rigling D."/>
            <person name="Ford K.L."/>
            <person name="Foster G.D."/>
            <person name="Pangilinan J."/>
            <person name="Papanicolaou A."/>
            <person name="Barry K."/>
            <person name="LaButti K."/>
            <person name="Viragh M."/>
            <person name="Koriabine M."/>
            <person name="Yan M."/>
            <person name="Riley R."/>
            <person name="Champramary S."/>
            <person name="Plett K.L."/>
            <person name="Tsai I.J."/>
            <person name="Slot J."/>
            <person name="Sipos G."/>
            <person name="Plett J."/>
            <person name="Nagy L.G."/>
            <person name="Grigoriev I.V."/>
        </authorList>
    </citation>
    <scope>NUCLEOTIDE SEQUENCE</scope>
    <source>
        <strain evidence="1">ICMP 16352</strain>
    </source>
</reference>
<dbReference type="Gene3D" id="1.50.10.20">
    <property type="match status" value="1"/>
</dbReference>
<name>A0AA39TWZ8_9AGAR</name>
<dbReference type="Proteomes" id="UP001175227">
    <property type="component" value="Unassembled WGS sequence"/>
</dbReference>
<sequence>MSALFALSSYSMAAEEPKLPTAWRGTNVTQSRVCRINVATSALQEAMDMLNQTDGQFHNGTYADAGVLYAQMVEFDRLTNHTKYKHKLKHYFKATLSNKSGFLDHQVISIYNECFPATDFRMIAAGWAAYKTYNDSEFLEYAEASWASARRYTISQEQAMLGTIETKNFTLATCNETLAGGTYSNTDTNSTDLDSLASGMFFVVSALLANVTSNNTYTDAAIQSLYFITSLLQSPSDYT</sequence>
<dbReference type="EMBL" id="JAUEPR010000064">
    <property type="protein sequence ID" value="KAK0468898.1"/>
    <property type="molecule type" value="Genomic_DNA"/>
</dbReference>
<protein>
    <submittedName>
        <fullName evidence="1">Uncharacterized protein</fullName>
    </submittedName>
</protein>
<dbReference type="SUPFAM" id="SSF48208">
    <property type="entry name" value="Six-hairpin glycosidases"/>
    <property type="match status" value="1"/>
</dbReference>
<organism evidence="1 2">
    <name type="scientific">Armillaria novae-zelandiae</name>
    <dbReference type="NCBI Taxonomy" id="153914"/>
    <lineage>
        <taxon>Eukaryota</taxon>
        <taxon>Fungi</taxon>
        <taxon>Dikarya</taxon>
        <taxon>Basidiomycota</taxon>
        <taxon>Agaricomycotina</taxon>
        <taxon>Agaricomycetes</taxon>
        <taxon>Agaricomycetidae</taxon>
        <taxon>Agaricales</taxon>
        <taxon>Marasmiineae</taxon>
        <taxon>Physalacriaceae</taxon>
        <taxon>Armillaria</taxon>
    </lineage>
</organism>
<comment type="caution">
    <text evidence="1">The sequence shown here is derived from an EMBL/GenBank/DDBJ whole genome shotgun (WGS) entry which is preliminary data.</text>
</comment>